<organism evidence="3 4">
    <name type="scientific">Tribonema minus</name>
    <dbReference type="NCBI Taxonomy" id="303371"/>
    <lineage>
        <taxon>Eukaryota</taxon>
        <taxon>Sar</taxon>
        <taxon>Stramenopiles</taxon>
        <taxon>Ochrophyta</taxon>
        <taxon>PX clade</taxon>
        <taxon>Xanthophyceae</taxon>
        <taxon>Tribonematales</taxon>
        <taxon>Tribonemataceae</taxon>
        <taxon>Tribonema</taxon>
    </lineage>
</organism>
<reference evidence="3" key="1">
    <citation type="submission" date="2021-02" db="EMBL/GenBank/DDBJ databases">
        <title>First Annotated Genome of the Yellow-green Alga Tribonema minus.</title>
        <authorList>
            <person name="Mahan K.M."/>
        </authorList>
    </citation>
    <scope>NUCLEOTIDE SEQUENCE</scope>
    <source>
        <strain evidence="3">UTEX B ZZ1240</strain>
    </source>
</reference>
<accession>A0A835YZN9</accession>
<dbReference type="EMBL" id="JAFCMP010000412">
    <property type="protein sequence ID" value="KAG5180139.1"/>
    <property type="molecule type" value="Genomic_DNA"/>
</dbReference>
<feature type="compositionally biased region" description="Low complexity" evidence="1">
    <location>
        <begin position="900"/>
        <end position="909"/>
    </location>
</feature>
<gene>
    <name evidence="3" type="ORF">JKP88DRAFT_247024</name>
</gene>
<feature type="compositionally biased region" description="Low complexity" evidence="1">
    <location>
        <begin position="974"/>
        <end position="983"/>
    </location>
</feature>
<evidence type="ECO:0000256" key="2">
    <source>
        <dbReference type="SAM" id="Phobius"/>
    </source>
</evidence>
<feature type="region of interest" description="Disordered" evidence="1">
    <location>
        <begin position="2309"/>
        <end position="2344"/>
    </location>
</feature>
<keyword evidence="4" id="KW-1185">Reference proteome</keyword>
<feature type="compositionally biased region" description="Low complexity" evidence="1">
    <location>
        <begin position="951"/>
        <end position="965"/>
    </location>
</feature>
<dbReference type="OrthoDB" id="533530at2759"/>
<evidence type="ECO:0000256" key="1">
    <source>
        <dbReference type="SAM" id="MobiDB-lite"/>
    </source>
</evidence>
<keyword evidence="2" id="KW-0472">Membrane</keyword>
<name>A0A835YZN9_9STRA</name>
<feature type="compositionally biased region" description="Low complexity" evidence="1">
    <location>
        <begin position="880"/>
        <end position="891"/>
    </location>
</feature>
<dbReference type="Proteomes" id="UP000664859">
    <property type="component" value="Unassembled WGS sequence"/>
</dbReference>
<protein>
    <submittedName>
        <fullName evidence="3">Uncharacterized protein</fullName>
    </submittedName>
</protein>
<keyword evidence="2" id="KW-1133">Transmembrane helix</keyword>
<feature type="compositionally biased region" description="Gly residues" evidence="1">
    <location>
        <begin position="984"/>
        <end position="1000"/>
    </location>
</feature>
<comment type="caution">
    <text evidence="3">The sequence shown here is derived from an EMBL/GenBank/DDBJ whole genome shotgun (WGS) entry which is preliminary data.</text>
</comment>
<evidence type="ECO:0000313" key="4">
    <source>
        <dbReference type="Proteomes" id="UP000664859"/>
    </source>
</evidence>
<feature type="transmembrane region" description="Helical" evidence="2">
    <location>
        <begin position="2097"/>
        <end position="2115"/>
    </location>
</feature>
<feature type="region of interest" description="Disordered" evidence="1">
    <location>
        <begin position="853"/>
        <end position="1002"/>
    </location>
</feature>
<proteinExistence type="predicted"/>
<feature type="region of interest" description="Disordered" evidence="1">
    <location>
        <begin position="638"/>
        <end position="663"/>
    </location>
</feature>
<keyword evidence="2" id="KW-0812">Transmembrane</keyword>
<evidence type="ECO:0000313" key="3">
    <source>
        <dbReference type="EMBL" id="KAG5180139.1"/>
    </source>
</evidence>
<feature type="transmembrane region" description="Helical" evidence="2">
    <location>
        <begin position="2272"/>
        <end position="2296"/>
    </location>
</feature>
<sequence>MLFGRHSAISLTSCRSWHVRTRLDFTSKHANATLLRLLFTKHALRLFPYGPSSSGSERSAKTDVAAIAAQALVCGTRTGLRQAAAAGAAEQAAVASHNVEVWHSPQYETLLRKRGETPVDEEASTELFLSRMVAQRNARLFSGTLDGREQQLDSAVIAALDGMTDQEYKRLLQRRGYNIHGHRRIFEERVGKLVPRVTLGDAIEARREGLSCARQFTESLDGREAELQAHLEEGLRDVWRMDVVRPRNVGGYGIDGKIILPEGEERDKRLHLDDKALARATPYVYKATQRFKAAHEDIANAISAKSLEVSKLLRKTNWKLLQSIAEQAVSSSLAQHRQKRLTGTDHSGWVSSRVGIANDNLSIATTRCSSAPRLGQLTYSAERRHHKYVEHQRNVLLHAHRSAQVGRLTHLKGGMKSGSRNMMSTAIRNVLSITCSTRIAPHRWVDSRIFKGGMKTSPDGLREAFEAALRATVAAHDGALQARIKQQFPTASQADTFMVEVRLHLPLVACHMMQDLVEVDSRVEGVFAQAAIFSRDAGGHDHMVQVRLRFAADLNHIADGCAHCVQVQPASAAVLTLQADTIMAQANRDVDHLPGGWREDRQNLKAMKARQKELRRDKEDVAEKIVCPWRPGGQHIAKGPWEPFYPKRRRPPPNRSHSQPDASAMASATEVMVMLKLCLTTVTCLITVNASRRHLTAPPEALHGACGRRAALTARRHLCHRCQWTGRNGCTSVEVVNFRNWVFMNIYASPPQTVAQQVCNGHERARLQRLSAIVHTDIRCLAASGEKRSRRAGTCATVAAAGIHAKDAHEDFLARLNAPAWHVIRRHPRMQLTYAAYSSEPFPCEAPQRSRACSAEEEQRKRLYSRASSNRSGGGGGGRAAAAADGGLHAASGGGGGGNRSPRSPSRPSYEAPERSGGNDAARTRPRSAFCGAAPSWAQPPSLDAGRDAARAAAPARPCTAAAARTQRRPLPARPATAAAGGSMSSGGSGGGGTGGGGGADDLEAMTLALEQRRQQRMAARHAVVQGYRDRHREEAAAAAAVAAAPRSPKRGRPQLASPPGRAPHPADAAASLEAAAREAAAEAAALSEVGASDWALVDLSEAADANETLRQELGVLYEGVTAVALEDSLRTTFEHALELLADVASRLGWPTSGQALWFRKSLGYARGGARPSLVSYARLVGRLSLLWTAACGVTLPVRHGVPRVAKPLRIKSMKLWRAIQWFSEAVTGHCTGSAYKRVAALAVRSSCCPPLRGSCAAQLRRLPQCSAQHRHRFMMMLRAWWLAPPTRAAALSQLHACQLAAPVRDAAALNSQAARCLRTAHTPSCSGCGACTRGRWRRLLTPALEMQQPVTVALANAVSGGSCVSPHCSWWHLRALPPRLGGACAPVSVSGVFMSDSVAALFHLHVARLPSAQCCVAYGGHRFMYLSHVKTQNGPGSVQNNFWKMRVTPGTDNLTLRDLIAAASGKASVRPGDGTAADGTLCGEWMMYRAGPLRCVTLVALFLGRCWAGTSELSRYPGVDTGKATQALLCQDAITTGQAVGMCAMAGDKLYLKSAADLLAAVRFVESAPPQIGDTATSTEPHMRGFLADYTLSQEQDTKRFNSSKRLKGSAQLDLFLCSDPSCDVVADLVHIDTPDQDSSYTLAFGYTRIPGTLMGLPGKHIKATDALTSRSIADSGKIAGLADGATVIWTMDDPQWVDATPVMLSYGAAVRFIGMADAKNWNFERLRIGNYETRAGECVTIITFVHPWMDEQGWRRASACVGAARTYVFDSYFPQANLLWPPAQLANAAVSDSYANFEVANFNIAARAAALGQAPPGANTSNETDNVYMYGRTLQCDWTMYTNGQATPADTNNCYAAGHNWGVQIEAEGIVTPLVIGNASILAWDISEAWLSQNATTGHWTMGERGDWWNGGDHSNVPPEYKTKQPTFAATDPNKNPLLKLGAYAQWTDATSAAAAPLPWCSTAPEKFANAVHYANVHVPSLGGYVDWRRCNDAWGALGWGPIDFDPVTSVPARPLAEVLQPSWANVNYNHPRTQIKNFAAWDTATPGIGFAGYEYPIPGALTAGVETVKVSAAALLDQATQAELATSDFTSTTWGAVLGLALTTVALIASYAGRDDIVSLFARFMPFCAAKAVSALVFAFGIVAPSAMAAYEENAVRGENARGDVTSVRWVEGAAMGYGQYKARWYRYYFELYVLLSIRTIICAVRDNSARGSSQYSNYHFCRTRQQRARGRDQCALRRGRHNGLSPPVRQYKVVAAVSYRFVSVYDPAAYVLIWANVALSAASAALICVSVMRLRQRNARGGVKEGWESSRRWRSTAQRRRSSSTAALVQLADSASAPSA</sequence>
<feature type="transmembrane region" description="Helical" evidence="2">
    <location>
        <begin position="2127"/>
        <end position="2147"/>
    </location>
</feature>
<feature type="region of interest" description="Disordered" evidence="1">
    <location>
        <begin position="1036"/>
        <end position="1070"/>
    </location>
</feature>
<feature type="compositionally biased region" description="Basic residues" evidence="1">
    <location>
        <begin position="2316"/>
        <end position="2326"/>
    </location>
</feature>